<dbReference type="InterPro" id="IPR029033">
    <property type="entry name" value="His_PPase_superfam"/>
</dbReference>
<dbReference type="EMBL" id="CP013738">
    <property type="protein sequence ID" value="ALU92883.1"/>
    <property type="molecule type" value="Genomic_DNA"/>
</dbReference>
<dbReference type="AlphaFoldDB" id="A0A0U3LTA6"/>
<dbReference type="STRING" id="1172567.WQO_05690"/>
<gene>
    <name evidence="1" type="ORF">WQO_05690</name>
</gene>
<sequence length="191" mass="20664">MTLRVTLVAAARTSSRLTERFDDDRPLDQAGWHEVQIVAHTLVPLGAAELRYCSPTPRSRATGDALGFAPMAQPALRDWEMGRWRGMTLGEVTAREPAAVDLWLADPRSAPHGGESMLGFIGRVGGWLDTRPADDALVVAVAEPAVIRAALVYALNAPPATYWNVDVRPLSTITLTGLPGRWSLSLESGIR</sequence>
<dbReference type="GeneID" id="27781799"/>
<dbReference type="SUPFAM" id="SSF53254">
    <property type="entry name" value="Phosphoglycerate mutase-like"/>
    <property type="match status" value="1"/>
</dbReference>
<dbReference type="RefSeq" id="WP_010057202.1">
    <property type="nucleotide sequence ID" value="NZ_CP013738.1"/>
</dbReference>
<protein>
    <submittedName>
        <fullName evidence="1">Phosphoglycerate mutase</fullName>
    </submittedName>
</protein>
<evidence type="ECO:0000313" key="1">
    <source>
        <dbReference type="EMBL" id="ALU92883.1"/>
    </source>
</evidence>
<dbReference type="KEGG" id="sgb:WQO_05690"/>
<dbReference type="Gene3D" id="3.40.50.1240">
    <property type="entry name" value="Phosphoglycerate mutase-like"/>
    <property type="match status" value="1"/>
</dbReference>
<dbReference type="SMART" id="SM00855">
    <property type="entry name" value="PGAM"/>
    <property type="match status" value="1"/>
</dbReference>
<accession>A0A0U3LTA6</accession>
<dbReference type="Proteomes" id="UP000064183">
    <property type="component" value="Chromosome"/>
</dbReference>
<organism evidence="1 2">
    <name type="scientific">Streptomyces globisporus C-1027</name>
    <dbReference type="NCBI Taxonomy" id="1172567"/>
    <lineage>
        <taxon>Bacteria</taxon>
        <taxon>Bacillati</taxon>
        <taxon>Actinomycetota</taxon>
        <taxon>Actinomycetes</taxon>
        <taxon>Kitasatosporales</taxon>
        <taxon>Streptomycetaceae</taxon>
        <taxon>Streptomyces</taxon>
    </lineage>
</organism>
<name>A0A0U3LTA6_STRGL</name>
<dbReference type="InterPro" id="IPR013078">
    <property type="entry name" value="His_Pase_superF_clade-1"/>
</dbReference>
<reference evidence="1 2" key="1">
    <citation type="journal article" date="2012" name="J. Bacteriol.">
        <title>Draft genome sequence of Streptomyces globisporus C-1027, which produces an antitumor antibiotic consisting of a nine-membered enediyne with a chromoprotein.</title>
        <authorList>
            <person name="Wang L."/>
            <person name="Wang S."/>
            <person name="He Q."/>
            <person name="Yu T."/>
            <person name="Li Q."/>
            <person name="Hong B."/>
        </authorList>
    </citation>
    <scope>NUCLEOTIDE SEQUENCE [LARGE SCALE GENOMIC DNA]</scope>
    <source>
        <strain evidence="1 2">C-1027</strain>
    </source>
</reference>
<evidence type="ECO:0000313" key="2">
    <source>
        <dbReference type="Proteomes" id="UP000064183"/>
    </source>
</evidence>
<proteinExistence type="predicted"/>
<dbReference type="Pfam" id="PF00300">
    <property type="entry name" value="His_Phos_1"/>
    <property type="match status" value="1"/>
</dbReference>